<evidence type="ECO:0000256" key="1">
    <source>
        <dbReference type="ARBA" id="ARBA00022448"/>
    </source>
</evidence>
<gene>
    <name evidence="5" type="ORF">Gferi_06510</name>
</gene>
<name>A0A1D8GEC5_9FIRM</name>
<keyword evidence="2" id="KW-0547">Nucleotide-binding</keyword>
<evidence type="ECO:0000259" key="4">
    <source>
        <dbReference type="PROSITE" id="PS50893"/>
    </source>
</evidence>
<dbReference type="Proteomes" id="UP000095743">
    <property type="component" value="Chromosome"/>
</dbReference>
<organism evidence="5 6">
    <name type="scientific">Geosporobacter ferrireducens</name>
    <dbReference type="NCBI Taxonomy" id="1424294"/>
    <lineage>
        <taxon>Bacteria</taxon>
        <taxon>Bacillati</taxon>
        <taxon>Bacillota</taxon>
        <taxon>Clostridia</taxon>
        <taxon>Peptostreptococcales</taxon>
        <taxon>Thermotaleaceae</taxon>
        <taxon>Geosporobacter</taxon>
    </lineage>
</organism>
<evidence type="ECO:0000313" key="5">
    <source>
        <dbReference type="EMBL" id="AOT69247.1"/>
    </source>
</evidence>
<dbReference type="OrthoDB" id="9804819at2"/>
<dbReference type="EMBL" id="CP017269">
    <property type="protein sequence ID" value="AOT69247.1"/>
    <property type="molecule type" value="Genomic_DNA"/>
</dbReference>
<dbReference type="InterPro" id="IPR003439">
    <property type="entry name" value="ABC_transporter-like_ATP-bd"/>
</dbReference>
<dbReference type="InterPro" id="IPR017871">
    <property type="entry name" value="ABC_transporter-like_CS"/>
</dbReference>
<dbReference type="SUPFAM" id="SSF52540">
    <property type="entry name" value="P-loop containing nucleoside triphosphate hydrolases"/>
    <property type="match status" value="1"/>
</dbReference>
<dbReference type="CDD" id="cd03230">
    <property type="entry name" value="ABC_DR_subfamily_A"/>
    <property type="match status" value="1"/>
</dbReference>
<dbReference type="InterPro" id="IPR003593">
    <property type="entry name" value="AAA+_ATPase"/>
</dbReference>
<dbReference type="SMART" id="SM00382">
    <property type="entry name" value="AAA"/>
    <property type="match status" value="1"/>
</dbReference>
<protein>
    <submittedName>
        <fullName evidence="5">ABC transporter</fullName>
    </submittedName>
</protein>
<dbReference type="InterPro" id="IPR051782">
    <property type="entry name" value="ABC_Transporter_VariousFunc"/>
</dbReference>
<dbReference type="STRING" id="1424294.Gferi_06510"/>
<evidence type="ECO:0000256" key="2">
    <source>
        <dbReference type="ARBA" id="ARBA00022741"/>
    </source>
</evidence>
<dbReference type="PANTHER" id="PTHR42939:SF1">
    <property type="entry name" value="ABC TRANSPORTER ATP-BINDING PROTEIN ALBC-RELATED"/>
    <property type="match status" value="1"/>
</dbReference>
<dbReference type="GO" id="GO:0016887">
    <property type="term" value="F:ATP hydrolysis activity"/>
    <property type="evidence" value="ECO:0007669"/>
    <property type="project" value="InterPro"/>
</dbReference>
<dbReference type="AlphaFoldDB" id="A0A1D8GEC5"/>
<dbReference type="InterPro" id="IPR027417">
    <property type="entry name" value="P-loop_NTPase"/>
</dbReference>
<keyword evidence="6" id="KW-1185">Reference proteome</keyword>
<sequence length="233" mass="26312">MITFQEVTKQFGNTKALDQATMVFPLGKITGFLGPNGAGKSTSLKMIAGLNRPDTGTVRIDGKHPSVETKKNVAYLPEIDHLYPWMTIGEAADFMRSFYGDWDHSKYEELVSFLQLEPSMSIRKISKGMRAKAKLLLTFSRNAKIVLLDEPLSGIDILTRDQIIQTIIRDYRAGEQSIIISTHEIQEIEGLIDEVIFMDRGKAVLQGDAEDLRSERNMSLVELMKEVYRHGNF</sequence>
<dbReference type="GO" id="GO:0005524">
    <property type="term" value="F:ATP binding"/>
    <property type="evidence" value="ECO:0007669"/>
    <property type="project" value="UniProtKB-KW"/>
</dbReference>
<dbReference type="PANTHER" id="PTHR42939">
    <property type="entry name" value="ABC TRANSPORTER ATP-BINDING PROTEIN ALBC-RELATED"/>
    <property type="match status" value="1"/>
</dbReference>
<keyword evidence="3" id="KW-0067">ATP-binding</keyword>
<evidence type="ECO:0000256" key="3">
    <source>
        <dbReference type="ARBA" id="ARBA00022840"/>
    </source>
</evidence>
<dbReference type="Pfam" id="PF00005">
    <property type="entry name" value="ABC_tran"/>
    <property type="match status" value="1"/>
</dbReference>
<dbReference type="PROSITE" id="PS50893">
    <property type="entry name" value="ABC_TRANSPORTER_2"/>
    <property type="match status" value="1"/>
</dbReference>
<dbReference type="PROSITE" id="PS00211">
    <property type="entry name" value="ABC_TRANSPORTER_1"/>
    <property type="match status" value="1"/>
</dbReference>
<evidence type="ECO:0000313" key="6">
    <source>
        <dbReference type="Proteomes" id="UP000095743"/>
    </source>
</evidence>
<reference evidence="5 6" key="1">
    <citation type="submission" date="2016-09" db="EMBL/GenBank/DDBJ databases">
        <title>Genomic analysis reveals versatility of anaerobic energy metabolism of Geosporobacter ferrireducens IRF9 of phylum Firmicutes.</title>
        <authorList>
            <person name="Kim S.-J."/>
        </authorList>
    </citation>
    <scope>NUCLEOTIDE SEQUENCE [LARGE SCALE GENOMIC DNA]</scope>
    <source>
        <strain evidence="5 6">IRF9</strain>
    </source>
</reference>
<dbReference type="KEGG" id="gfe:Gferi_06510"/>
<dbReference type="RefSeq" id="WP_069974813.1">
    <property type="nucleotide sequence ID" value="NZ_CP017269.1"/>
</dbReference>
<accession>A0A1D8GEC5</accession>
<feature type="domain" description="ABC transporter" evidence="4">
    <location>
        <begin position="2"/>
        <end position="225"/>
    </location>
</feature>
<dbReference type="Gene3D" id="3.40.50.300">
    <property type="entry name" value="P-loop containing nucleotide triphosphate hydrolases"/>
    <property type="match status" value="1"/>
</dbReference>
<proteinExistence type="predicted"/>
<keyword evidence="1" id="KW-0813">Transport</keyword>